<sequence length="563" mass="65353">MNLYRKKVIESLIINYWNRKSISKNTGFYNCLQQINTKTNLTSDDKQDVNRIYYNLISVLSKESSISQPVRKKMEAEEKDFGKITKSLEMTRFWESKQGESYRKVLDGHTRKEKTYLSSLHLTQLQDEDADETADENACVENEVFDVESNEDNDDSNQSNEEIQFVERDEPDAIHRTRRWMLSSGTDVGQILSEYRQKIPEAQKCIDPVYWGILDLTGSHPETKRLFSTDDWIEMVKSFEDEIEFIKEDIPDVLYLFFDEVELIINNNERSEDITTEIEGISSQKIEVKHNITLSPKDKFILMKIKRATLVYAENLAYVDLPISEAAFDNLFINMLIRRFLDQNELKMDTGEICSWASSQRRNEGRSITLRARVGQKCDFRGILKNSINKLEALIGLRSGGLPEAHRKKIFVDALDLSITMRDTLYAFFNYNSNAPDEDLHKMFVLGVQSWGWKYQIVAMDCKGTNICRYGKLSTTILPNSTKTLAFLEKFFVEMENVKVTLNSICKKSNNIALLHARAHRMKRKESDLEKDQVENVHVEVGGCFGEITNTPHKKRVREFKFD</sequence>
<dbReference type="EMBL" id="PQFF01000144">
    <property type="protein sequence ID" value="RHZ78968.1"/>
    <property type="molecule type" value="Genomic_DNA"/>
</dbReference>
<evidence type="ECO:0000313" key="1">
    <source>
        <dbReference type="EMBL" id="RHZ78968.1"/>
    </source>
</evidence>
<protein>
    <submittedName>
        <fullName evidence="1">Uncharacterized protein</fullName>
    </submittedName>
</protein>
<keyword evidence="2" id="KW-1185">Reference proteome</keyword>
<accession>A0A397IX47</accession>
<organism evidence="1 2">
    <name type="scientific">Diversispora epigaea</name>
    <dbReference type="NCBI Taxonomy" id="1348612"/>
    <lineage>
        <taxon>Eukaryota</taxon>
        <taxon>Fungi</taxon>
        <taxon>Fungi incertae sedis</taxon>
        <taxon>Mucoromycota</taxon>
        <taxon>Glomeromycotina</taxon>
        <taxon>Glomeromycetes</taxon>
        <taxon>Diversisporales</taxon>
        <taxon>Diversisporaceae</taxon>
        <taxon>Diversispora</taxon>
    </lineage>
</organism>
<comment type="caution">
    <text evidence="1">The sequence shown here is derived from an EMBL/GenBank/DDBJ whole genome shotgun (WGS) entry which is preliminary data.</text>
</comment>
<name>A0A397IX47_9GLOM</name>
<dbReference type="OrthoDB" id="2427998at2759"/>
<evidence type="ECO:0000313" key="2">
    <source>
        <dbReference type="Proteomes" id="UP000266861"/>
    </source>
</evidence>
<reference evidence="1 2" key="1">
    <citation type="submission" date="2018-08" db="EMBL/GenBank/DDBJ databases">
        <title>Genome and evolution of the arbuscular mycorrhizal fungus Diversispora epigaea (formerly Glomus versiforme) and its bacterial endosymbionts.</title>
        <authorList>
            <person name="Sun X."/>
            <person name="Fei Z."/>
            <person name="Harrison M."/>
        </authorList>
    </citation>
    <scope>NUCLEOTIDE SEQUENCE [LARGE SCALE GENOMIC DNA]</scope>
    <source>
        <strain evidence="1 2">IT104</strain>
    </source>
</reference>
<gene>
    <name evidence="1" type="ORF">Glove_153g12</name>
</gene>
<proteinExistence type="predicted"/>
<dbReference type="Proteomes" id="UP000266861">
    <property type="component" value="Unassembled WGS sequence"/>
</dbReference>
<dbReference type="AlphaFoldDB" id="A0A397IX47"/>